<reference evidence="5 6" key="1">
    <citation type="submission" date="2018-09" db="EMBL/GenBank/DDBJ databases">
        <title>Streptomyces sp. nov. DS1-2, an endophytic actinomycete isolated from roots of Dendrobium scabrilingue.</title>
        <authorList>
            <person name="Kuncharoen N."/>
            <person name="Kudo T."/>
            <person name="Ohkuma M."/>
            <person name="Yuki M."/>
            <person name="Tanasupawat S."/>
        </authorList>
    </citation>
    <scope>NUCLEOTIDE SEQUENCE [LARGE SCALE GENOMIC DNA]</scope>
    <source>
        <strain evidence="3 6">AZ1-7</strain>
        <strain evidence="4 5">DS1-2</strain>
    </source>
</reference>
<dbReference type="GO" id="GO:0020037">
    <property type="term" value="F:heme binding"/>
    <property type="evidence" value="ECO:0007669"/>
    <property type="project" value="InterPro"/>
</dbReference>
<dbReference type="GO" id="GO:0016705">
    <property type="term" value="F:oxidoreductase activity, acting on paired donors, with incorporation or reduction of molecular oxygen"/>
    <property type="evidence" value="ECO:0007669"/>
    <property type="project" value="InterPro"/>
</dbReference>
<comment type="similarity">
    <text evidence="1">Belongs to the cytochrome P450 family.</text>
</comment>
<dbReference type="AlphaFoldDB" id="A0A3A9WS33"/>
<evidence type="ECO:0000256" key="2">
    <source>
        <dbReference type="SAM" id="MobiDB-lite"/>
    </source>
</evidence>
<evidence type="ECO:0000313" key="4">
    <source>
        <dbReference type="EMBL" id="RKN24856.1"/>
    </source>
</evidence>
<dbReference type="Proteomes" id="UP000268652">
    <property type="component" value="Unassembled WGS sequence"/>
</dbReference>
<dbReference type="InterPro" id="IPR002397">
    <property type="entry name" value="Cyt_P450_B"/>
</dbReference>
<dbReference type="RefSeq" id="WP_120696621.1">
    <property type="nucleotide sequence ID" value="NZ_RBDX01000005.1"/>
</dbReference>
<evidence type="ECO:0000256" key="1">
    <source>
        <dbReference type="ARBA" id="ARBA00010617"/>
    </source>
</evidence>
<dbReference type="SUPFAM" id="SSF48264">
    <property type="entry name" value="Cytochrome P450"/>
    <property type="match status" value="1"/>
</dbReference>
<sequence>MHSSDSVSPPPGCPAHQAGGPGQKDDFRTPLYGAEFAADPGAFYAYLRHYGVAAPVELAPGVPATLVTDYSAALHVLQNSELFSKDSRRWRDFTEGRVPADSPVVPMMAYRPNALFSDGAPHLRLRQAITDSMSRIDTHRLSRQVERVSTYLVDQFSARGSADLINDYAKLLSLLVFNDIFGCPEEIGDRLVEGFSNLFDGIDTENANQEVVGALSELVAHKRAKPGSDVTTWLMEHPSNLTDEEMVHQLVTLIAGGSEPMRNLMATCMLLILSDARFFGGQYGGALLVEDAIDEVLWNSPPFANYGIHYPTQDVDLFGVKLAAGDPVVVSFAAANTDPALSSSRQTLSKRAHLAWSAGPHACPAKDPAQLIAIAAIEKLLNELPDVELAVAVDSLTWRPGPFHRALATLPVRFSPVRKARPQPSAPQPQQSAADQDRAKKREKAGRGGLWSSFLSWWRE</sequence>
<dbReference type="EMBL" id="RBDY01000005">
    <property type="protein sequence ID" value="RKN24856.1"/>
    <property type="molecule type" value="Genomic_DNA"/>
</dbReference>
<dbReference type="EMBL" id="RBDX01000005">
    <property type="protein sequence ID" value="RKN10596.1"/>
    <property type="molecule type" value="Genomic_DNA"/>
</dbReference>
<dbReference type="PRINTS" id="PR00359">
    <property type="entry name" value="BP450"/>
</dbReference>
<dbReference type="PANTHER" id="PTHR46696:SF1">
    <property type="entry name" value="CYTOCHROME P450 YJIB-RELATED"/>
    <property type="match status" value="1"/>
</dbReference>
<dbReference type="CDD" id="cd20623">
    <property type="entry name" value="CYP_unk"/>
    <property type="match status" value="1"/>
</dbReference>
<evidence type="ECO:0000313" key="5">
    <source>
        <dbReference type="Proteomes" id="UP000268652"/>
    </source>
</evidence>
<dbReference type="InterPro" id="IPR036396">
    <property type="entry name" value="Cyt_P450_sf"/>
</dbReference>
<name>A0A3A9WS33_9ACTN</name>
<evidence type="ECO:0000313" key="6">
    <source>
        <dbReference type="Proteomes" id="UP000275024"/>
    </source>
</evidence>
<feature type="region of interest" description="Disordered" evidence="2">
    <location>
        <begin position="417"/>
        <end position="460"/>
    </location>
</feature>
<keyword evidence="5" id="KW-1185">Reference proteome</keyword>
<dbReference type="OrthoDB" id="4133219at2"/>
<comment type="caution">
    <text evidence="3">The sequence shown here is derived from an EMBL/GenBank/DDBJ whole genome shotgun (WGS) entry which is preliminary data.</text>
</comment>
<accession>A0A3A9WS33</accession>
<dbReference type="GO" id="GO:0004497">
    <property type="term" value="F:monooxygenase activity"/>
    <property type="evidence" value="ECO:0007669"/>
    <property type="project" value="InterPro"/>
</dbReference>
<gene>
    <name evidence="4" type="ORF">D7318_10425</name>
    <name evidence="3" type="ORF">D7319_09245</name>
</gene>
<organism evidence="3 6">
    <name type="scientific">Streptomyces radicis</name>
    <dbReference type="NCBI Taxonomy" id="1750517"/>
    <lineage>
        <taxon>Bacteria</taxon>
        <taxon>Bacillati</taxon>
        <taxon>Actinomycetota</taxon>
        <taxon>Actinomycetes</taxon>
        <taxon>Kitasatosporales</taxon>
        <taxon>Streptomycetaceae</taxon>
        <taxon>Streptomyces</taxon>
    </lineage>
</organism>
<proteinExistence type="inferred from homology"/>
<dbReference type="PANTHER" id="PTHR46696">
    <property type="entry name" value="P450, PUTATIVE (EUROFUNG)-RELATED"/>
    <property type="match status" value="1"/>
</dbReference>
<dbReference type="GO" id="GO:0005506">
    <property type="term" value="F:iron ion binding"/>
    <property type="evidence" value="ECO:0007669"/>
    <property type="project" value="InterPro"/>
</dbReference>
<protein>
    <submittedName>
        <fullName evidence="3">Cytochrome P450</fullName>
    </submittedName>
</protein>
<feature type="region of interest" description="Disordered" evidence="2">
    <location>
        <begin position="1"/>
        <end position="26"/>
    </location>
</feature>
<dbReference type="Gene3D" id="1.10.630.10">
    <property type="entry name" value="Cytochrome P450"/>
    <property type="match status" value="1"/>
</dbReference>
<evidence type="ECO:0000313" key="3">
    <source>
        <dbReference type="EMBL" id="RKN10596.1"/>
    </source>
</evidence>
<dbReference type="Proteomes" id="UP000275024">
    <property type="component" value="Unassembled WGS sequence"/>
</dbReference>